<protein>
    <submittedName>
        <fullName evidence="2">Uncharacterized protein</fullName>
    </submittedName>
</protein>
<sequence length="60" mass="6571">MVYKNMSAAQKSPMLTDKEKDDKWNDLLERSARAGGTLHIGGAELLSDRLSTLSMDSSLS</sequence>
<proteinExistence type="predicted"/>
<feature type="region of interest" description="Disordered" evidence="1">
    <location>
        <begin position="1"/>
        <end position="22"/>
    </location>
</feature>
<reference evidence="3" key="1">
    <citation type="journal article" date="2014" name="Proc. Natl. Acad. Sci. U.S.A.">
        <title>Extensive sampling of basidiomycete genomes demonstrates inadequacy of the white-rot/brown-rot paradigm for wood decay fungi.</title>
        <authorList>
            <person name="Riley R."/>
            <person name="Salamov A.A."/>
            <person name="Brown D.W."/>
            <person name="Nagy L.G."/>
            <person name="Floudas D."/>
            <person name="Held B.W."/>
            <person name="Levasseur A."/>
            <person name="Lombard V."/>
            <person name="Morin E."/>
            <person name="Otillar R."/>
            <person name="Lindquist E.A."/>
            <person name="Sun H."/>
            <person name="LaButti K.M."/>
            <person name="Schmutz J."/>
            <person name="Jabbour D."/>
            <person name="Luo H."/>
            <person name="Baker S.E."/>
            <person name="Pisabarro A.G."/>
            <person name="Walton J.D."/>
            <person name="Blanchette R.A."/>
            <person name="Henrissat B."/>
            <person name="Martin F."/>
            <person name="Cullen D."/>
            <person name="Hibbett D.S."/>
            <person name="Grigoriev I.V."/>
        </authorList>
    </citation>
    <scope>NUCLEOTIDE SEQUENCE [LARGE SCALE GENOMIC DNA]</scope>
    <source>
        <strain evidence="3">PC15</strain>
    </source>
</reference>
<dbReference type="AlphaFoldDB" id="A0A067NGC5"/>
<gene>
    <name evidence="2" type="ORF">PLEOSDRAFT_1077835</name>
</gene>
<dbReference type="InParanoid" id="A0A067NGC5"/>
<dbReference type="HOGENOM" id="CLU_2942795_0_0_1"/>
<accession>A0A067NGC5</accession>
<evidence type="ECO:0000313" key="3">
    <source>
        <dbReference type="Proteomes" id="UP000027073"/>
    </source>
</evidence>
<dbReference type="OrthoDB" id="3364707at2759"/>
<dbReference type="EMBL" id="KL198009">
    <property type="protein sequence ID" value="KDQ27103.1"/>
    <property type="molecule type" value="Genomic_DNA"/>
</dbReference>
<dbReference type="Proteomes" id="UP000027073">
    <property type="component" value="Unassembled WGS sequence"/>
</dbReference>
<evidence type="ECO:0000313" key="2">
    <source>
        <dbReference type="EMBL" id="KDQ27103.1"/>
    </source>
</evidence>
<name>A0A067NGC5_PLEO1</name>
<evidence type="ECO:0000256" key="1">
    <source>
        <dbReference type="SAM" id="MobiDB-lite"/>
    </source>
</evidence>
<organism evidence="2 3">
    <name type="scientific">Pleurotus ostreatus (strain PC15)</name>
    <name type="common">Oyster mushroom</name>
    <dbReference type="NCBI Taxonomy" id="1137138"/>
    <lineage>
        <taxon>Eukaryota</taxon>
        <taxon>Fungi</taxon>
        <taxon>Dikarya</taxon>
        <taxon>Basidiomycota</taxon>
        <taxon>Agaricomycotina</taxon>
        <taxon>Agaricomycetes</taxon>
        <taxon>Agaricomycetidae</taxon>
        <taxon>Agaricales</taxon>
        <taxon>Pleurotineae</taxon>
        <taxon>Pleurotaceae</taxon>
        <taxon>Pleurotus</taxon>
    </lineage>
</organism>
<dbReference type="VEuPathDB" id="FungiDB:PLEOSDRAFT_1077835"/>